<proteinExistence type="predicted"/>
<dbReference type="EMBL" id="FLZR02000005">
    <property type="protein sequence ID" value="VUZ99547.1"/>
    <property type="molecule type" value="Genomic_DNA"/>
</dbReference>
<reference evidence="2" key="1">
    <citation type="submission" date="2016-07" db="EMBL/GenBank/DDBJ databases">
        <authorList>
            <consortium name="Pathogen Informatics"/>
        </authorList>
    </citation>
    <scope>NUCLEOTIDE SEQUENCE</scope>
</reference>
<accession>A0A565A455</accession>
<keyword evidence="1" id="KW-0472">Membrane</keyword>
<protein>
    <recommendedName>
        <fullName evidence="3">Variable surface protein</fullName>
    </recommendedName>
</protein>
<feature type="transmembrane region" description="Helical" evidence="1">
    <location>
        <begin position="136"/>
        <end position="157"/>
    </location>
</feature>
<gene>
    <name evidence="2" type="ORF">PVP01_0002620</name>
</gene>
<dbReference type="VEuPathDB" id="PlasmoDB:PVW1_050041200"/>
<keyword evidence="1" id="KW-0812">Transmembrane</keyword>
<dbReference type="InterPro" id="IPR022139">
    <property type="entry name" value="Fam-L/Fam-M-like_plasmodium"/>
</dbReference>
<dbReference type="VEuPathDB" id="PlasmoDB:PVP01_0002620"/>
<dbReference type="Pfam" id="PF12420">
    <property type="entry name" value="DUF3671"/>
    <property type="match status" value="1"/>
</dbReference>
<keyword evidence="1" id="KW-1133">Transmembrane helix</keyword>
<dbReference type="OrthoDB" id="389387at2759"/>
<evidence type="ECO:0008006" key="3">
    <source>
        <dbReference type="Google" id="ProtNLM"/>
    </source>
</evidence>
<sequence length="242" mass="28479">MDMLSEHIFGKSLENEYKVEITSFASFNRLLAKHEIQKELKYPKSRVHLSDNTMNMNAQKVLEDSSTYGQLGRKEVNELDAYKKSYKLRSSKKYGLAKLECYCEKMFFDKMDDIYILVTKLQNDKKLLKRKLYNKYGIRFIIIALVPLLGLIIPILFSKYSPLYDYCPNGCNTNTHMNNSTNIHKDSEYPRFLISDDAIKTIYTVNKVFLGITCFVILLVIFYMLIKFIKYEKLRECKVRGR</sequence>
<organism evidence="2">
    <name type="scientific">Plasmodium vivax</name>
    <name type="common">malaria parasite P. vivax</name>
    <dbReference type="NCBI Taxonomy" id="5855"/>
    <lineage>
        <taxon>Eukaryota</taxon>
        <taxon>Sar</taxon>
        <taxon>Alveolata</taxon>
        <taxon>Apicomplexa</taxon>
        <taxon>Aconoidasida</taxon>
        <taxon>Haemosporida</taxon>
        <taxon>Plasmodiidae</taxon>
        <taxon>Plasmodium</taxon>
        <taxon>Plasmodium (Plasmodium)</taxon>
    </lineage>
</organism>
<feature type="transmembrane region" description="Helical" evidence="1">
    <location>
        <begin position="208"/>
        <end position="226"/>
    </location>
</feature>
<dbReference type="AlphaFoldDB" id="A0A565A455"/>
<dbReference type="Proteomes" id="UP000220605">
    <property type="component" value="Unassembled WGS sequence"/>
</dbReference>
<name>A0A565A455_PLAVI</name>
<evidence type="ECO:0000256" key="1">
    <source>
        <dbReference type="SAM" id="Phobius"/>
    </source>
</evidence>
<evidence type="ECO:0000313" key="2">
    <source>
        <dbReference type="EMBL" id="VUZ99547.1"/>
    </source>
</evidence>